<dbReference type="Pfam" id="PF12867">
    <property type="entry name" value="DinB_2"/>
    <property type="match status" value="1"/>
</dbReference>
<dbReference type="SUPFAM" id="SSF109854">
    <property type="entry name" value="DinB/YfiT-like putative metalloenzymes"/>
    <property type="match status" value="1"/>
</dbReference>
<dbReference type="Proteomes" id="UP001612915">
    <property type="component" value="Unassembled WGS sequence"/>
</dbReference>
<evidence type="ECO:0000259" key="1">
    <source>
        <dbReference type="Pfam" id="PF12867"/>
    </source>
</evidence>
<feature type="domain" description="DinB-like" evidence="1">
    <location>
        <begin position="53"/>
        <end position="168"/>
    </location>
</feature>
<organism evidence="2 3">
    <name type="scientific">Spongisporangium articulatum</name>
    <dbReference type="NCBI Taxonomy" id="3362603"/>
    <lineage>
        <taxon>Bacteria</taxon>
        <taxon>Bacillati</taxon>
        <taxon>Actinomycetota</taxon>
        <taxon>Actinomycetes</taxon>
        <taxon>Kineosporiales</taxon>
        <taxon>Kineosporiaceae</taxon>
        <taxon>Spongisporangium</taxon>
    </lineage>
</organism>
<comment type="caution">
    <text evidence="2">The sequence shown here is derived from an EMBL/GenBank/DDBJ whole genome shotgun (WGS) entry which is preliminary data.</text>
</comment>
<proteinExistence type="predicted"/>
<keyword evidence="3" id="KW-1185">Reference proteome</keyword>
<sequence>MSIEPDTKDWTWVLERPCAECGFDAMKLRRDWMASDVRRYAADWQLVLIRPDVRRRPMPETWSALEYGCHVRDVFRVFGARTEMMLTEHDPTFPNWDQDETAIKDRYPIQDPVDVARELLEAAQVLAHRLSGVTGAQWSRTGRRSNGSQFTVDTLTRYMLHDVEHHLWDVGRP</sequence>
<reference evidence="2 3" key="1">
    <citation type="submission" date="2024-10" db="EMBL/GenBank/DDBJ databases">
        <title>The Natural Products Discovery Center: Release of the First 8490 Sequenced Strains for Exploring Actinobacteria Biosynthetic Diversity.</title>
        <authorList>
            <person name="Kalkreuter E."/>
            <person name="Kautsar S.A."/>
            <person name="Yang D."/>
            <person name="Bader C.D."/>
            <person name="Teijaro C.N."/>
            <person name="Fluegel L."/>
            <person name="Davis C.M."/>
            <person name="Simpson J.R."/>
            <person name="Lauterbach L."/>
            <person name="Steele A.D."/>
            <person name="Gui C."/>
            <person name="Meng S."/>
            <person name="Li G."/>
            <person name="Viehrig K."/>
            <person name="Ye F."/>
            <person name="Su P."/>
            <person name="Kiefer A.F."/>
            <person name="Nichols A."/>
            <person name="Cepeda A.J."/>
            <person name="Yan W."/>
            <person name="Fan B."/>
            <person name="Jiang Y."/>
            <person name="Adhikari A."/>
            <person name="Zheng C.-J."/>
            <person name="Schuster L."/>
            <person name="Cowan T.M."/>
            <person name="Smanski M.J."/>
            <person name="Chevrette M.G."/>
            <person name="De Carvalho L.P.S."/>
            <person name="Shen B."/>
        </authorList>
    </citation>
    <scope>NUCLEOTIDE SEQUENCE [LARGE SCALE GENOMIC DNA]</scope>
    <source>
        <strain evidence="2 3">NPDC049639</strain>
    </source>
</reference>
<protein>
    <submittedName>
        <fullName evidence="2">DinB family protein</fullName>
    </submittedName>
</protein>
<name>A0ABW8AGZ2_9ACTN</name>
<dbReference type="InterPro" id="IPR024775">
    <property type="entry name" value="DinB-like"/>
</dbReference>
<dbReference type="InterPro" id="IPR034660">
    <property type="entry name" value="DinB/YfiT-like"/>
</dbReference>
<dbReference type="EMBL" id="JBITLV010000001">
    <property type="protein sequence ID" value="MFI7585625.1"/>
    <property type="molecule type" value="Genomic_DNA"/>
</dbReference>
<dbReference type="RefSeq" id="WP_398273827.1">
    <property type="nucleotide sequence ID" value="NZ_JBITLV010000001.1"/>
</dbReference>
<accession>A0ABW8AGZ2</accession>
<gene>
    <name evidence="2" type="ORF">ACIB24_00955</name>
</gene>
<evidence type="ECO:0000313" key="3">
    <source>
        <dbReference type="Proteomes" id="UP001612915"/>
    </source>
</evidence>
<evidence type="ECO:0000313" key="2">
    <source>
        <dbReference type="EMBL" id="MFI7585625.1"/>
    </source>
</evidence>
<dbReference type="Gene3D" id="1.20.120.450">
    <property type="entry name" value="dinb family like domain"/>
    <property type="match status" value="1"/>
</dbReference>